<organism evidence="7 8">
    <name type="scientific">Tumebacillus flagellatus</name>
    <dbReference type="NCBI Taxonomy" id="1157490"/>
    <lineage>
        <taxon>Bacteria</taxon>
        <taxon>Bacillati</taxon>
        <taxon>Bacillota</taxon>
        <taxon>Bacilli</taxon>
        <taxon>Bacillales</taxon>
        <taxon>Alicyclobacillaceae</taxon>
        <taxon>Tumebacillus</taxon>
    </lineage>
</organism>
<evidence type="ECO:0000256" key="4">
    <source>
        <dbReference type="ARBA" id="ARBA00022827"/>
    </source>
</evidence>
<evidence type="ECO:0000313" key="8">
    <source>
        <dbReference type="Proteomes" id="UP000027931"/>
    </source>
</evidence>
<dbReference type="AlphaFoldDB" id="A0A074LG82"/>
<dbReference type="eggNOG" id="COG1252">
    <property type="taxonomic scope" value="Bacteria"/>
</dbReference>
<dbReference type="GO" id="GO:0003955">
    <property type="term" value="F:NAD(P)H dehydrogenase (quinone) activity"/>
    <property type="evidence" value="ECO:0007669"/>
    <property type="project" value="TreeGrafter"/>
</dbReference>
<evidence type="ECO:0000256" key="5">
    <source>
        <dbReference type="ARBA" id="ARBA00023002"/>
    </source>
</evidence>
<keyword evidence="3" id="KW-0285">Flavoprotein</keyword>
<dbReference type="SUPFAM" id="SSF51905">
    <property type="entry name" value="FAD/NAD(P)-binding domain"/>
    <property type="match status" value="1"/>
</dbReference>
<dbReference type="STRING" id="1157490.EL26_21735"/>
<keyword evidence="4" id="KW-0274">FAD</keyword>
<comment type="caution">
    <text evidence="7">The sequence shown here is derived from an EMBL/GenBank/DDBJ whole genome shotgun (WGS) entry which is preliminary data.</text>
</comment>
<dbReference type="Proteomes" id="UP000027931">
    <property type="component" value="Unassembled WGS sequence"/>
</dbReference>
<keyword evidence="5" id="KW-0560">Oxidoreductase</keyword>
<accession>A0A074LG82</accession>
<protein>
    <recommendedName>
        <fullName evidence="6">FAD/NAD(P)-binding domain-containing protein</fullName>
    </recommendedName>
</protein>
<dbReference type="InterPro" id="IPR023753">
    <property type="entry name" value="FAD/NAD-binding_dom"/>
</dbReference>
<keyword evidence="8" id="KW-1185">Reference proteome</keyword>
<dbReference type="PANTHER" id="PTHR42913:SF3">
    <property type="entry name" value="64 KDA MITOCHONDRIAL NADH DEHYDROGENASE (EUROFUNG)"/>
    <property type="match status" value="1"/>
</dbReference>
<feature type="domain" description="FAD/NAD(P)-binding" evidence="6">
    <location>
        <begin position="5"/>
        <end position="315"/>
    </location>
</feature>
<dbReference type="PANTHER" id="PTHR42913">
    <property type="entry name" value="APOPTOSIS-INDUCING FACTOR 1"/>
    <property type="match status" value="1"/>
</dbReference>
<sequence length="396" mass="43215">MVMAKTVILGAGYGGMATAVALEKSHQPFTIINKHEYHYFTTLLHEPAGGRNQFENYSVPLRDVLHRAESEILVASVNALRPQENKVVTDSGEVDYEYLVIALGNAPEYFGIPGMQDNALVLRSLDTARQVHEHIENTFKSWQEDHDDTRLRILVGGAGLTGIELCGELAEWMPELAADYNLPLEKIELINLEAAPSILPMLDEGLREEARRVLESKGVQLRTGTAITKVNPNQVELKTGETIDAKTIIWTGGVRANPLIKEAGFEVDPKGRAKVNEFCQSVDYENVFVIGDSAWFTGEDGKPLPPTGQAAEQMGSLVADNLIALQNGGSMQAFHFNNRGTLASLGAEVGVGSVKGIPAKGVSAALLKEATKVKYLWHLGGLRMLSEKRGQFKRKG</sequence>
<evidence type="ECO:0000256" key="3">
    <source>
        <dbReference type="ARBA" id="ARBA00022630"/>
    </source>
</evidence>
<evidence type="ECO:0000256" key="1">
    <source>
        <dbReference type="ARBA" id="ARBA00001974"/>
    </source>
</evidence>
<name>A0A074LG82_9BACL</name>
<proteinExistence type="inferred from homology"/>
<dbReference type="InterPro" id="IPR051169">
    <property type="entry name" value="NADH-Q_oxidoreductase"/>
</dbReference>
<comment type="similarity">
    <text evidence="2">Belongs to the NADH dehydrogenase family.</text>
</comment>
<dbReference type="Pfam" id="PF07992">
    <property type="entry name" value="Pyr_redox_2"/>
    <property type="match status" value="1"/>
</dbReference>
<dbReference type="PRINTS" id="PR00368">
    <property type="entry name" value="FADPNR"/>
</dbReference>
<dbReference type="EMBL" id="JMIR01000042">
    <property type="protein sequence ID" value="KEO81231.1"/>
    <property type="molecule type" value="Genomic_DNA"/>
</dbReference>
<reference evidence="7 8" key="1">
    <citation type="journal article" date="2013" name="Int. J. Syst. Evol. Microbiol.">
        <title>Tumebacillus flagellatus sp. nov., an alpha-amylase/pullulanase-producing bacterium isolated from cassava wastewater.</title>
        <authorList>
            <person name="Wang Q."/>
            <person name="Xie N."/>
            <person name="Qin Y."/>
            <person name="Shen N."/>
            <person name="Zhu J."/>
            <person name="Mi H."/>
            <person name="Huang R."/>
        </authorList>
    </citation>
    <scope>NUCLEOTIDE SEQUENCE [LARGE SCALE GENOMIC DNA]</scope>
    <source>
        <strain evidence="7 8">GST4</strain>
    </source>
</reference>
<dbReference type="InterPro" id="IPR036188">
    <property type="entry name" value="FAD/NAD-bd_sf"/>
</dbReference>
<evidence type="ECO:0000259" key="6">
    <source>
        <dbReference type="Pfam" id="PF07992"/>
    </source>
</evidence>
<dbReference type="Gene3D" id="3.50.50.100">
    <property type="match status" value="1"/>
</dbReference>
<evidence type="ECO:0000256" key="2">
    <source>
        <dbReference type="ARBA" id="ARBA00005272"/>
    </source>
</evidence>
<evidence type="ECO:0000313" key="7">
    <source>
        <dbReference type="EMBL" id="KEO81231.1"/>
    </source>
</evidence>
<gene>
    <name evidence="7" type="ORF">EL26_21735</name>
</gene>
<dbReference type="GO" id="GO:0019646">
    <property type="term" value="P:aerobic electron transport chain"/>
    <property type="evidence" value="ECO:0007669"/>
    <property type="project" value="TreeGrafter"/>
</dbReference>
<dbReference type="PRINTS" id="PR00411">
    <property type="entry name" value="PNDRDTASEI"/>
</dbReference>
<comment type="cofactor">
    <cofactor evidence="1">
        <name>FAD</name>
        <dbReference type="ChEBI" id="CHEBI:57692"/>
    </cofactor>
</comment>